<sequence length="264" mass="28848">MTLTLEEEETITISNEGRREELESCALSLIGKFLTWYDLRYCAKYFSITKTGSEVDCGYGDWLKASGRARSPLKRGFVREGSNDGDNGMMKGPSGSQSTSEVYENGGGKDSFPNKTAMESSGGATGLMGDEFVGHEDRAENHRLGEVDKENRVSCSLDLGVHNSSLDVGTDLAPVIHEKHVYCIEEGAGLSSNKKKSTWTRLARMDVGPVEILKEGVKSILGKRNMFKVFSIGEIEDEKCKGKRGKVSDESNMNEAAGDLNHPC</sequence>
<proteinExistence type="predicted"/>
<name>A0A7N2MIQ4_QUELO</name>
<organism evidence="2 3">
    <name type="scientific">Quercus lobata</name>
    <name type="common">Valley oak</name>
    <dbReference type="NCBI Taxonomy" id="97700"/>
    <lineage>
        <taxon>Eukaryota</taxon>
        <taxon>Viridiplantae</taxon>
        <taxon>Streptophyta</taxon>
        <taxon>Embryophyta</taxon>
        <taxon>Tracheophyta</taxon>
        <taxon>Spermatophyta</taxon>
        <taxon>Magnoliopsida</taxon>
        <taxon>eudicotyledons</taxon>
        <taxon>Gunneridae</taxon>
        <taxon>Pentapetalae</taxon>
        <taxon>rosids</taxon>
        <taxon>fabids</taxon>
        <taxon>Fagales</taxon>
        <taxon>Fagaceae</taxon>
        <taxon>Quercus</taxon>
    </lineage>
</organism>
<dbReference type="Proteomes" id="UP000594261">
    <property type="component" value="Chromosome 9"/>
</dbReference>
<dbReference type="Gramene" id="QL09p035556:mrna">
    <property type="protein sequence ID" value="QL09p035556:mrna"/>
    <property type="gene ID" value="QL09p035556"/>
</dbReference>
<reference evidence="2 3" key="1">
    <citation type="journal article" date="2016" name="G3 (Bethesda)">
        <title>First Draft Assembly and Annotation of the Genome of a California Endemic Oak Quercus lobata Nee (Fagaceae).</title>
        <authorList>
            <person name="Sork V.L."/>
            <person name="Fitz-Gibbon S.T."/>
            <person name="Puiu D."/>
            <person name="Crepeau M."/>
            <person name="Gugger P.F."/>
            <person name="Sherman R."/>
            <person name="Stevens K."/>
            <person name="Langley C.H."/>
            <person name="Pellegrini M."/>
            <person name="Salzberg S.L."/>
        </authorList>
    </citation>
    <scope>NUCLEOTIDE SEQUENCE [LARGE SCALE GENOMIC DNA]</scope>
    <source>
        <strain evidence="2 3">cv. SW786</strain>
    </source>
</reference>
<evidence type="ECO:0000313" key="3">
    <source>
        <dbReference type="Proteomes" id="UP000594261"/>
    </source>
</evidence>
<feature type="region of interest" description="Disordered" evidence="1">
    <location>
        <begin position="75"/>
        <end position="114"/>
    </location>
</feature>
<reference evidence="2" key="2">
    <citation type="submission" date="2021-01" db="UniProtKB">
        <authorList>
            <consortium name="EnsemblPlants"/>
        </authorList>
    </citation>
    <scope>IDENTIFICATION</scope>
</reference>
<accession>A0A7N2MIQ4</accession>
<keyword evidence="3" id="KW-1185">Reference proteome</keyword>
<dbReference type="InParanoid" id="A0A7N2MIQ4"/>
<dbReference type="AlphaFoldDB" id="A0A7N2MIQ4"/>
<dbReference type="EnsemblPlants" id="QL09p035556:mrna">
    <property type="protein sequence ID" value="QL09p035556:mrna"/>
    <property type="gene ID" value="QL09p035556"/>
</dbReference>
<dbReference type="EMBL" id="LRBV02000009">
    <property type="status" value="NOT_ANNOTATED_CDS"/>
    <property type="molecule type" value="Genomic_DNA"/>
</dbReference>
<feature type="region of interest" description="Disordered" evidence="1">
    <location>
        <begin position="241"/>
        <end position="264"/>
    </location>
</feature>
<evidence type="ECO:0000256" key="1">
    <source>
        <dbReference type="SAM" id="MobiDB-lite"/>
    </source>
</evidence>
<protein>
    <submittedName>
        <fullName evidence="2">Uncharacterized protein</fullName>
    </submittedName>
</protein>
<evidence type="ECO:0000313" key="2">
    <source>
        <dbReference type="EnsemblPlants" id="QL09p035556:mrna"/>
    </source>
</evidence>